<evidence type="ECO:0000256" key="1">
    <source>
        <dbReference type="SAM" id="Phobius"/>
    </source>
</evidence>
<name>A0AAP0FA62_9MAGN</name>
<keyword evidence="1" id="KW-1133">Transmembrane helix</keyword>
<protein>
    <submittedName>
        <fullName evidence="2">Uncharacterized protein</fullName>
    </submittedName>
</protein>
<dbReference type="AlphaFoldDB" id="A0AAP0FA62"/>
<evidence type="ECO:0000313" key="2">
    <source>
        <dbReference type="EMBL" id="KAK9104243.1"/>
    </source>
</evidence>
<accession>A0AAP0FA62</accession>
<comment type="caution">
    <text evidence="2">The sequence shown here is derived from an EMBL/GenBank/DDBJ whole genome shotgun (WGS) entry which is preliminary data.</text>
</comment>
<organism evidence="2 3">
    <name type="scientific">Stephania cephalantha</name>
    <dbReference type="NCBI Taxonomy" id="152367"/>
    <lineage>
        <taxon>Eukaryota</taxon>
        <taxon>Viridiplantae</taxon>
        <taxon>Streptophyta</taxon>
        <taxon>Embryophyta</taxon>
        <taxon>Tracheophyta</taxon>
        <taxon>Spermatophyta</taxon>
        <taxon>Magnoliopsida</taxon>
        <taxon>Ranunculales</taxon>
        <taxon>Menispermaceae</taxon>
        <taxon>Menispermoideae</taxon>
        <taxon>Cissampelideae</taxon>
        <taxon>Stephania</taxon>
    </lineage>
</organism>
<gene>
    <name evidence="2" type="ORF">Scep_021087</name>
</gene>
<reference evidence="2 3" key="1">
    <citation type="submission" date="2024-01" db="EMBL/GenBank/DDBJ databases">
        <title>Genome assemblies of Stephania.</title>
        <authorList>
            <person name="Yang L."/>
        </authorList>
    </citation>
    <scope>NUCLEOTIDE SEQUENCE [LARGE SCALE GENOMIC DNA]</scope>
    <source>
        <strain evidence="2">JXDWG</strain>
        <tissue evidence="2">Leaf</tissue>
    </source>
</reference>
<feature type="transmembrane region" description="Helical" evidence="1">
    <location>
        <begin position="30"/>
        <end position="56"/>
    </location>
</feature>
<keyword evidence="3" id="KW-1185">Reference proteome</keyword>
<proteinExistence type="predicted"/>
<dbReference type="Proteomes" id="UP001419268">
    <property type="component" value="Unassembled WGS sequence"/>
</dbReference>
<keyword evidence="1" id="KW-0812">Transmembrane</keyword>
<sequence>MFHKVVFSGQKVSKTCIGISKGLKDMYWDFIAAAICVFIALPHHSWLWLISVFKFLSKLLRKHREDLAFFGMNPLPFSLFGSKLK</sequence>
<keyword evidence="1" id="KW-0472">Membrane</keyword>
<evidence type="ECO:0000313" key="3">
    <source>
        <dbReference type="Proteomes" id="UP001419268"/>
    </source>
</evidence>
<dbReference type="EMBL" id="JBBNAG010000009">
    <property type="protein sequence ID" value="KAK9104243.1"/>
    <property type="molecule type" value="Genomic_DNA"/>
</dbReference>